<feature type="compositionally biased region" description="Polar residues" evidence="1">
    <location>
        <begin position="57"/>
        <end position="68"/>
    </location>
</feature>
<reference evidence="2" key="1">
    <citation type="submission" date="2018-11" db="EMBL/GenBank/DDBJ databases">
        <authorList>
            <consortium name="Pathogen Informatics"/>
        </authorList>
    </citation>
    <scope>NUCLEOTIDE SEQUENCE</scope>
</reference>
<feature type="region of interest" description="Disordered" evidence="1">
    <location>
        <begin position="56"/>
        <end position="80"/>
    </location>
</feature>
<name>A0A448WTM8_9PLAT</name>
<dbReference type="EMBL" id="CAAALY010044072">
    <property type="protein sequence ID" value="VEL19961.1"/>
    <property type="molecule type" value="Genomic_DNA"/>
</dbReference>
<evidence type="ECO:0000256" key="1">
    <source>
        <dbReference type="SAM" id="MobiDB-lite"/>
    </source>
</evidence>
<protein>
    <submittedName>
        <fullName evidence="2">Uncharacterized protein</fullName>
    </submittedName>
</protein>
<proteinExistence type="predicted"/>
<keyword evidence="3" id="KW-1185">Reference proteome</keyword>
<dbReference type="Proteomes" id="UP000784294">
    <property type="component" value="Unassembled WGS sequence"/>
</dbReference>
<dbReference type="AlphaFoldDB" id="A0A448WTM8"/>
<evidence type="ECO:0000313" key="2">
    <source>
        <dbReference type="EMBL" id="VEL19961.1"/>
    </source>
</evidence>
<accession>A0A448WTM8</accession>
<gene>
    <name evidence="2" type="ORF">PXEA_LOCUS13401</name>
</gene>
<sequence length="220" mass="23321">MCLFLFRYIVCHLSFPLTLKKPLFSGKTVKIPSTSVSRYEIFSSAQGSSDAACKSIQDPSVSSSTSLTKGDGCSSEQDDQASDSWVTLSHDWLEPEVDLQASSLHNPSLLKSSSPSYSASLPVANQGITPGFLTCNSTNQDLSAIQENCKHSGPSSGSIPPIPNALASSPSTIVLSSSYSEDLVNPSALASFSVTSSTKHSPSDDRCKDKFKNAVSMDIL</sequence>
<evidence type="ECO:0000313" key="3">
    <source>
        <dbReference type="Proteomes" id="UP000784294"/>
    </source>
</evidence>
<organism evidence="2 3">
    <name type="scientific">Protopolystoma xenopodis</name>
    <dbReference type="NCBI Taxonomy" id="117903"/>
    <lineage>
        <taxon>Eukaryota</taxon>
        <taxon>Metazoa</taxon>
        <taxon>Spiralia</taxon>
        <taxon>Lophotrochozoa</taxon>
        <taxon>Platyhelminthes</taxon>
        <taxon>Monogenea</taxon>
        <taxon>Polyopisthocotylea</taxon>
        <taxon>Polystomatidea</taxon>
        <taxon>Polystomatidae</taxon>
        <taxon>Protopolystoma</taxon>
    </lineage>
</organism>
<comment type="caution">
    <text evidence="2">The sequence shown here is derived from an EMBL/GenBank/DDBJ whole genome shotgun (WGS) entry which is preliminary data.</text>
</comment>